<proteinExistence type="predicted"/>
<evidence type="ECO:0008006" key="5">
    <source>
        <dbReference type="Google" id="ProtNLM"/>
    </source>
</evidence>
<name>U1MN89_9MICO</name>
<feature type="region of interest" description="Disordered" evidence="1">
    <location>
        <begin position="27"/>
        <end position="66"/>
    </location>
</feature>
<dbReference type="Proteomes" id="UP000016462">
    <property type="component" value="Unassembled WGS sequence"/>
</dbReference>
<feature type="chain" id="PRO_5038725781" description="PknH-like extracellular domain-containing protein" evidence="2">
    <location>
        <begin position="31"/>
        <end position="229"/>
    </location>
</feature>
<protein>
    <recommendedName>
        <fullName evidence="5">PknH-like extracellular domain-containing protein</fullName>
    </recommendedName>
</protein>
<dbReference type="OrthoDB" id="5118309at2"/>
<dbReference type="AlphaFoldDB" id="U1MN89"/>
<organism evidence="3 4">
    <name type="scientific">Agrococcus pavilionensis RW1</name>
    <dbReference type="NCBI Taxonomy" id="1330458"/>
    <lineage>
        <taxon>Bacteria</taxon>
        <taxon>Bacillati</taxon>
        <taxon>Actinomycetota</taxon>
        <taxon>Actinomycetes</taxon>
        <taxon>Micrococcales</taxon>
        <taxon>Microbacteriaceae</taxon>
        <taxon>Agrococcus</taxon>
    </lineage>
</organism>
<reference evidence="3 4" key="1">
    <citation type="journal article" date="2013" name="Genome Announc.">
        <title>First draft genome sequence from a member of the genus agrococcus, isolated from modern microbialites.</title>
        <authorList>
            <person name="White R.A.III."/>
            <person name="Grassa C.J."/>
            <person name="Suttle C.A."/>
        </authorList>
    </citation>
    <scope>NUCLEOTIDE SEQUENCE [LARGE SCALE GENOMIC DNA]</scope>
    <source>
        <strain evidence="3 4">RW1</strain>
    </source>
</reference>
<sequence length="229" mass="23636">MPRSTARRSPIAPLALAAAALLSVTGCVVGPPPPVEHGEPEPSLEPSPDASPDPSPSADEPQPGALPDVLELGMIAAEGALPGWETSIITDGDFEPQPDSDFPIGPTISVVETATGCTFWAYQGQQDSADPDEVANTQATLAAITGTAPGDWEADEFVLEPSASQGVSVVLLSIFSEADDGAVQAVYARNFQSSQTTSAIRAECGPDAGGIDQIDDVVSEHFQINFLLP</sequence>
<feature type="signal peptide" evidence="2">
    <location>
        <begin position="1"/>
        <end position="30"/>
    </location>
</feature>
<feature type="compositionally biased region" description="Pro residues" evidence="1">
    <location>
        <begin position="43"/>
        <end position="55"/>
    </location>
</feature>
<keyword evidence="2" id="KW-0732">Signal</keyword>
<accession>U1MN89</accession>
<evidence type="ECO:0000256" key="1">
    <source>
        <dbReference type="SAM" id="MobiDB-lite"/>
    </source>
</evidence>
<evidence type="ECO:0000313" key="3">
    <source>
        <dbReference type="EMBL" id="ERG63336.1"/>
    </source>
</evidence>
<dbReference type="PROSITE" id="PS51257">
    <property type="entry name" value="PROKAR_LIPOPROTEIN"/>
    <property type="match status" value="1"/>
</dbReference>
<dbReference type="RefSeq" id="WP_021011313.1">
    <property type="nucleotide sequence ID" value="NZ_ASHR01000032.1"/>
</dbReference>
<evidence type="ECO:0000256" key="2">
    <source>
        <dbReference type="SAM" id="SignalP"/>
    </source>
</evidence>
<dbReference type="EMBL" id="ASHR01000032">
    <property type="protein sequence ID" value="ERG63336.1"/>
    <property type="molecule type" value="Genomic_DNA"/>
</dbReference>
<gene>
    <name evidence="3" type="ORF">L332_02570</name>
</gene>
<evidence type="ECO:0000313" key="4">
    <source>
        <dbReference type="Proteomes" id="UP000016462"/>
    </source>
</evidence>
<comment type="caution">
    <text evidence="3">The sequence shown here is derived from an EMBL/GenBank/DDBJ whole genome shotgun (WGS) entry which is preliminary data.</text>
</comment>
<keyword evidence="4" id="KW-1185">Reference proteome</keyword>